<organism evidence="2 3">
    <name type="scientific">Bacillus thuringiensis</name>
    <dbReference type="NCBI Taxonomy" id="1428"/>
    <lineage>
        <taxon>Bacteria</taxon>
        <taxon>Bacillati</taxon>
        <taxon>Bacillota</taxon>
        <taxon>Bacilli</taxon>
        <taxon>Bacillales</taxon>
        <taxon>Bacillaceae</taxon>
        <taxon>Bacillus</taxon>
        <taxon>Bacillus cereus group</taxon>
    </lineage>
</organism>
<gene>
    <name evidence="2" type="ORF">COK99_22005</name>
</gene>
<dbReference type="GO" id="GO:0006302">
    <property type="term" value="P:double-strand break repair"/>
    <property type="evidence" value="ECO:0007669"/>
    <property type="project" value="InterPro"/>
</dbReference>
<dbReference type="InterPro" id="IPR038729">
    <property type="entry name" value="Rad50/SbcC_AAA"/>
</dbReference>
<dbReference type="InterPro" id="IPR027417">
    <property type="entry name" value="P-loop_NTPase"/>
</dbReference>
<comment type="caution">
    <text evidence="2">The sequence shown here is derived from an EMBL/GenBank/DDBJ whole genome shotgun (WGS) entry which is preliminary data.</text>
</comment>
<evidence type="ECO:0000259" key="1">
    <source>
        <dbReference type="Pfam" id="PF13476"/>
    </source>
</evidence>
<dbReference type="CDD" id="cd21965">
    <property type="entry name" value="Zn-C2H2_CALCOCO1_TAX1BP1_like"/>
    <property type="match status" value="1"/>
</dbReference>
<dbReference type="Proteomes" id="UP000223366">
    <property type="component" value="Unassembled WGS sequence"/>
</dbReference>
<dbReference type="AlphaFoldDB" id="A0A9X7GCE7"/>
<proteinExistence type="predicted"/>
<sequence length="628" mass="73235">MGRRVRLRIFNQRRRKRMKYGFFIKKLALLGKKGTSQITLNNGLNVIYGPTDTGKSYIFQCINYMLGAKDSPDEIEQSAEYELIRMEIETYSNKTYTLERKISGGSFKRYECKMSQISDDTPSDTLGSTSASKNSLSKFLLSICGFSQRDYKVKKNQDNKLVNFSYRGINHFVMVDEVKIIQKQSPIFSGNNTSKTQEKSIFKLLLTNKDDSNLLEKPSNINNINSKIKIALLENLISEAKEKLKILEKDKPSQEWLTKEIKLLTSNKNGVKEKIDTLTNIRKNTWENLQIYNSKILSIKELTKRFHLLEEQYKSDLERLIFFSEGKHYFNQLHWERCPLCHKVLDSSGDQIIHEEHFPHEEIKAQAISIEINKIRNHMRDLESTIFNMTEEQNSLESTKDTLVKKYEQISKEIDDELQPTFKKITNDLHRILETQRKINELDFLNRNLIHLKTEKDKISSNATNNTKSTADIEYISNYSIDFCKEIEGILKSWKFPISDNVKLDDNSYDIVISGKHRKLFGKGYRAITYSAFILGLMEYCIKKELPHTGMIILDSPLTTYKEEDSEVGEEDKVPEEIQNNFYNNLSKVKQQVIIFENKKPSQEVIKKINFIEFTRNENSGRYGFIEV</sequence>
<dbReference type="SUPFAM" id="SSF52540">
    <property type="entry name" value="P-loop containing nucleoside triphosphate hydrolases"/>
    <property type="match status" value="2"/>
</dbReference>
<feature type="domain" description="Rad50/SbcC-type AAA" evidence="1">
    <location>
        <begin position="37"/>
        <end position="274"/>
    </location>
</feature>
<evidence type="ECO:0000313" key="2">
    <source>
        <dbReference type="EMBL" id="PFV28043.1"/>
    </source>
</evidence>
<evidence type="ECO:0000313" key="3">
    <source>
        <dbReference type="Proteomes" id="UP000223366"/>
    </source>
</evidence>
<accession>A0A9X7GCE7</accession>
<dbReference type="Gene3D" id="3.40.50.300">
    <property type="entry name" value="P-loop containing nucleotide triphosphate hydrolases"/>
    <property type="match status" value="1"/>
</dbReference>
<dbReference type="EMBL" id="NVDU01000048">
    <property type="protein sequence ID" value="PFV28043.1"/>
    <property type="molecule type" value="Genomic_DNA"/>
</dbReference>
<dbReference type="Pfam" id="PF13476">
    <property type="entry name" value="AAA_23"/>
    <property type="match status" value="1"/>
</dbReference>
<protein>
    <recommendedName>
        <fullName evidence="1">Rad50/SbcC-type AAA domain-containing protein</fullName>
    </recommendedName>
</protein>
<name>A0A9X7GCE7_BACTU</name>
<dbReference type="GO" id="GO:0016887">
    <property type="term" value="F:ATP hydrolysis activity"/>
    <property type="evidence" value="ECO:0007669"/>
    <property type="project" value="InterPro"/>
</dbReference>
<reference evidence="2 3" key="1">
    <citation type="submission" date="2017-09" db="EMBL/GenBank/DDBJ databases">
        <title>Large-scale bioinformatics analysis of Bacillus genomes uncovers conserved roles of natural products in bacterial physiology.</title>
        <authorList>
            <consortium name="Agbiome Team Llc"/>
            <person name="Bleich R.M."/>
            <person name="Grubbs K.J."/>
            <person name="Santa Maria K.C."/>
            <person name="Allen S.E."/>
            <person name="Farag S."/>
            <person name="Shank E.A."/>
            <person name="Bowers A."/>
        </authorList>
    </citation>
    <scope>NUCLEOTIDE SEQUENCE [LARGE SCALE GENOMIC DNA]</scope>
    <source>
        <strain evidence="2 3">AFS060060</strain>
    </source>
</reference>